<evidence type="ECO:0000313" key="1">
    <source>
        <dbReference type="EMBL" id="ODH17076.1"/>
    </source>
</evidence>
<protein>
    <submittedName>
        <fullName evidence="1">Uncharacterized protein</fullName>
    </submittedName>
</protein>
<name>A0A1D2J7V6_PARBR</name>
<dbReference type="VEuPathDB" id="FungiDB:PABG_12269"/>
<gene>
    <name evidence="1" type="ORF">ACO22_06301</name>
</gene>
<reference evidence="1 2" key="1">
    <citation type="submission" date="2016-06" db="EMBL/GenBank/DDBJ databases">
        <authorList>
            <person name="Kjaerup R.B."/>
            <person name="Dalgaard T.S."/>
            <person name="Juul-Madsen H.R."/>
        </authorList>
    </citation>
    <scope>NUCLEOTIDE SEQUENCE [LARGE SCALE GENOMIC DNA]</scope>
    <source>
        <strain evidence="1 2">Pb300</strain>
    </source>
</reference>
<dbReference type="Proteomes" id="UP000242814">
    <property type="component" value="Unassembled WGS sequence"/>
</dbReference>
<proteinExistence type="predicted"/>
<sequence length="94" mass="9868">MTLMKELASGSEGAGSKHDASSSWVPVDNKPEGQAPQVPKSLYRGFQPKENATDLDATGFSHPPLEPKDLSDAHGVRREEFACTGGVALTVGSS</sequence>
<dbReference type="AlphaFoldDB" id="A0A1D2J7V6"/>
<accession>A0A1D2J7V6</accession>
<dbReference type="VEuPathDB" id="FungiDB:PADG_06630"/>
<evidence type="ECO:0000313" key="2">
    <source>
        <dbReference type="Proteomes" id="UP000242814"/>
    </source>
</evidence>
<dbReference type="EMBL" id="LZYO01000329">
    <property type="protein sequence ID" value="ODH17076.1"/>
    <property type="molecule type" value="Genomic_DNA"/>
</dbReference>
<organism evidence="1 2">
    <name type="scientific">Paracoccidioides brasiliensis</name>
    <dbReference type="NCBI Taxonomy" id="121759"/>
    <lineage>
        <taxon>Eukaryota</taxon>
        <taxon>Fungi</taxon>
        <taxon>Dikarya</taxon>
        <taxon>Ascomycota</taxon>
        <taxon>Pezizomycotina</taxon>
        <taxon>Eurotiomycetes</taxon>
        <taxon>Eurotiomycetidae</taxon>
        <taxon>Onygenales</taxon>
        <taxon>Ajellomycetaceae</taxon>
        <taxon>Paracoccidioides</taxon>
    </lineage>
</organism>
<comment type="caution">
    <text evidence="1">The sequence shown here is derived from an EMBL/GenBank/DDBJ whole genome shotgun (WGS) entry which is preliminary data.</text>
</comment>